<name>A0A841U825_9BACL</name>
<protein>
    <submittedName>
        <fullName evidence="1">Uncharacterized protein</fullName>
    </submittedName>
</protein>
<evidence type="ECO:0000313" key="2">
    <source>
        <dbReference type="Proteomes" id="UP000553776"/>
    </source>
</evidence>
<gene>
    <name evidence="1" type="ORF">H7B90_23735</name>
</gene>
<organism evidence="1 2">
    <name type="scientific">Cohnella xylanilytica</name>
    <dbReference type="NCBI Taxonomy" id="557555"/>
    <lineage>
        <taxon>Bacteria</taxon>
        <taxon>Bacillati</taxon>
        <taxon>Bacillota</taxon>
        <taxon>Bacilli</taxon>
        <taxon>Bacillales</taxon>
        <taxon>Paenibacillaceae</taxon>
        <taxon>Cohnella</taxon>
    </lineage>
</organism>
<dbReference type="RefSeq" id="WP_185138380.1">
    <property type="nucleotide sequence ID" value="NZ_JACJVR010000090.1"/>
</dbReference>
<dbReference type="EMBL" id="JACJVR010000090">
    <property type="protein sequence ID" value="MBB6694413.1"/>
    <property type="molecule type" value="Genomic_DNA"/>
</dbReference>
<dbReference type="AlphaFoldDB" id="A0A841U825"/>
<sequence length="86" mass="10231">MSKITEVHVVDFNDQMMRKGSSYRIFKTPYNDYSFEINYPVDVFEKDRPMIYPNTEFYSILVGFFITKGIQITFNNTGSTFWTNDQ</sequence>
<reference evidence="1 2" key="1">
    <citation type="submission" date="2020-08" db="EMBL/GenBank/DDBJ databases">
        <title>Cohnella phylogeny.</title>
        <authorList>
            <person name="Dunlap C."/>
        </authorList>
    </citation>
    <scope>NUCLEOTIDE SEQUENCE [LARGE SCALE GENOMIC DNA]</scope>
    <source>
        <strain evidence="1 2">DSM 25239</strain>
    </source>
</reference>
<comment type="caution">
    <text evidence="1">The sequence shown here is derived from an EMBL/GenBank/DDBJ whole genome shotgun (WGS) entry which is preliminary data.</text>
</comment>
<evidence type="ECO:0000313" key="1">
    <source>
        <dbReference type="EMBL" id="MBB6694413.1"/>
    </source>
</evidence>
<dbReference type="Proteomes" id="UP000553776">
    <property type="component" value="Unassembled WGS sequence"/>
</dbReference>
<proteinExistence type="predicted"/>
<accession>A0A841U825</accession>
<keyword evidence="2" id="KW-1185">Reference proteome</keyword>